<protein>
    <submittedName>
        <fullName evidence="1">Uncharacterized protein</fullName>
    </submittedName>
</protein>
<evidence type="ECO:0000313" key="1">
    <source>
        <dbReference type="EMBL" id="GBM93991.1"/>
    </source>
</evidence>
<sequence length="122" mass="14799">MADKVKERERIKRCREKKKSTMNKEELYLQRKYETERKRAQRAKKKEIERSTKCQDMIISEEQPLTSMLTLNCKECGVDAWVNPVINFDENDREEDMETNFYQWKRIEGKMKKELIARTGRC</sequence>
<evidence type="ECO:0000313" key="2">
    <source>
        <dbReference type="Proteomes" id="UP000499080"/>
    </source>
</evidence>
<keyword evidence="2" id="KW-1185">Reference proteome</keyword>
<reference evidence="1 2" key="1">
    <citation type="journal article" date="2019" name="Sci. Rep.">
        <title>Orb-weaving spider Araneus ventricosus genome elucidates the spidroin gene catalogue.</title>
        <authorList>
            <person name="Kono N."/>
            <person name="Nakamura H."/>
            <person name="Ohtoshi R."/>
            <person name="Moran D.A.P."/>
            <person name="Shinohara A."/>
            <person name="Yoshida Y."/>
            <person name="Fujiwara M."/>
            <person name="Mori M."/>
            <person name="Tomita M."/>
            <person name="Arakawa K."/>
        </authorList>
    </citation>
    <scope>NUCLEOTIDE SEQUENCE [LARGE SCALE GENOMIC DNA]</scope>
</reference>
<gene>
    <name evidence="1" type="ORF">AVEN_219764_1</name>
</gene>
<dbReference type="EMBL" id="BGPR01003925">
    <property type="protein sequence ID" value="GBM93991.1"/>
    <property type="molecule type" value="Genomic_DNA"/>
</dbReference>
<comment type="caution">
    <text evidence="1">The sequence shown here is derived from an EMBL/GenBank/DDBJ whole genome shotgun (WGS) entry which is preliminary data.</text>
</comment>
<name>A0A4Y2JUI3_ARAVE</name>
<organism evidence="1 2">
    <name type="scientific">Araneus ventricosus</name>
    <name type="common">Orbweaver spider</name>
    <name type="synonym">Epeira ventricosa</name>
    <dbReference type="NCBI Taxonomy" id="182803"/>
    <lineage>
        <taxon>Eukaryota</taxon>
        <taxon>Metazoa</taxon>
        <taxon>Ecdysozoa</taxon>
        <taxon>Arthropoda</taxon>
        <taxon>Chelicerata</taxon>
        <taxon>Arachnida</taxon>
        <taxon>Araneae</taxon>
        <taxon>Araneomorphae</taxon>
        <taxon>Entelegynae</taxon>
        <taxon>Araneoidea</taxon>
        <taxon>Araneidae</taxon>
        <taxon>Araneus</taxon>
    </lineage>
</organism>
<dbReference type="AlphaFoldDB" id="A0A4Y2JUI3"/>
<dbReference type="Proteomes" id="UP000499080">
    <property type="component" value="Unassembled WGS sequence"/>
</dbReference>
<proteinExistence type="predicted"/>
<accession>A0A4Y2JUI3</accession>